<dbReference type="InterPro" id="IPR014729">
    <property type="entry name" value="Rossmann-like_a/b/a_fold"/>
</dbReference>
<comment type="caution">
    <text evidence="3">The sequence shown here is derived from an EMBL/GenBank/DDBJ whole genome shotgun (WGS) entry which is preliminary data.</text>
</comment>
<proteinExistence type="predicted"/>
<reference evidence="3" key="1">
    <citation type="submission" date="2013-08" db="EMBL/GenBank/DDBJ databases">
        <authorList>
            <person name="Mendez C."/>
            <person name="Richter M."/>
            <person name="Ferrer M."/>
            <person name="Sanchez J."/>
        </authorList>
    </citation>
    <scope>NUCLEOTIDE SEQUENCE</scope>
</reference>
<dbReference type="SUPFAM" id="SSF52374">
    <property type="entry name" value="Nucleotidylyl transferase"/>
    <property type="match status" value="1"/>
</dbReference>
<dbReference type="AlphaFoldDB" id="T1CXB0"/>
<keyword evidence="3" id="KW-0808">Transferase</keyword>
<dbReference type="InterPro" id="IPR004821">
    <property type="entry name" value="Cyt_trans-like"/>
</dbReference>
<evidence type="ECO:0000313" key="3">
    <source>
        <dbReference type="EMBL" id="EQD73889.1"/>
    </source>
</evidence>
<accession>T1CXB0</accession>
<dbReference type="Pfam" id="PF01467">
    <property type="entry name" value="CTP_transf_like"/>
    <property type="match status" value="1"/>
</dbReference>
<evidence type="ECO:0000256" key="1">
    <source>
        <dbReference type="SAM" id="MobiDB-lite"/>
    </source>
</evidence>
<dbReference type="EMBL" id="AUZY01001799">
    <property type="protein sequence ID" value="EQD73889.1"/>
    <property type="molecule type" value="Genomic_DNA"/>
</dbReference>
<feature type="region of interest" description="Disordered" evidence="1">
    <location>
        <begin position="139"/>
        <end position="187"/>
    </location>
</feature>
<dbReference type="NCBIfam" id="TIGR00125">
    <property type="entry name" value="cyt_tran_rel"/>
    <property type="match status" value="1"/>
</dbReference>
<organism evidence="3">
    <name type="scientific">mine drainage metagenome</name>
    <dbReference type="NCBI Taxonomy" id="410659"/>
    <lineage>
        <taxon>unclassified sequences</taxon>
        <taxon>metagenomes</taxon>
        <taxon>ecological metagenomes</taxon>
    </lineage>
</organism>
<evidence type="ECO:0000259" key="2">
    <source>
        <dbReference type="Pfam" id="PF01467"/>
    </source>
</evidence>
<dbReference type="NCBIfam" id="NF001985">
    <property type="entry name" value="PRK00777.1"/>
    <property type="match status" value="1"/>
</dbReference>
<feature type="domain" description="Cytidyltransferase-like" evidence="2">
    <location>
        <begin position="1"/>
        <end position="80"/>
    </location>
</feature>
<protein>
    <submittedName>
        <fullName evidence="3">Cytidylyltransferase</fullName>
        <ecNumber evidence="3">2.7.-.-</ecNumber>
    </submittedName>
</protein>
<keyword evidence="3" id="KW-0548">Nucleotidyltransferase</keyword>
<sequence length="187" mass="20676">MLGGTFDHLHIGHQALLTAAFSLAEEVGIGVTTEEFLRREGRKLGVVEPFEVREGRLREHLSRAFPGRQYRLIPLTDRWGALLEGRTRMLVASPETIHVGVQANRLRRQKGLPPVALIEVASVLGDDLLPVSSTRIREGTIDAGGRRRTPLQGGGRVHEPRQARRCASGPRPGLPGPHPVRTVRQHR</sequence>
<name>T1CXB0_9ZZZZ</name>
<dbReference type="EC" id="2.7.-.-" evidence="3"/>
<reference evidence="3" key="2">
    <citation type="journal article" date="2014" name="ISME J.">
        <title>Microbial stratification in low pH oxic and suboxic macroscopic growths along an acid mine drainage.</title>
        <authorList>
            <person name="Mendez-Garcia C."/>
            <person name="Mesa V."/>
            <person name="Sprenger R.R."/>
            <person name="Richter M."/>
            <person name="Diez M.S."/>
            <person name="Solano J."/>
            <person name="Bargiela R."/>
            <person name="Golyshina O.V."/>
            <person name="Manteca A."/>
            <person name="Ramos J.L."/>
            <person name="Gallego J.R."/>
            <person name="Llorente I."/>
            <person name="Martins Dos Santos V.A."/>
            <person name="Jensen O.N."/>
            <person name="Pelaez A.I."/>
            <person name="Sanchez J."/>
            <person name="Ferrer M."/>
        </authorList>
    </citation>
    <scope>NUCLEOTIDE SEQUENCE</scope>
</reference>
<dbReference type="Gene3D" id="3.40.50.620">
    <property type="entry name" value="HUPs"/>
    <property type="match status" value="1"/>
</dbReference>
<gene>
    <name evidence="3" type="ORF">B1B_02984</name>
</gene>
<dbReference type="GO" id="GO:0016779">
    <property type="term" value="F:nucleotidyltransferase activity"/>
    <property type="evidence" value="ECO:0007669"/>
    <property type="project" value="UniProtKB-KW"/>
</dbReference>